<organism evidence="2 3">
    <name type="scientific">Bacillus licheniformis</name>
    <dbReference type="NCBI Taxonomy" id="1402"/>
    <lineage>
        <taxon>Bacteria</taxon>
        <taxon>Bacillati</taxon>
        <taxon>Bacillota</taxon>
        <taxon>Bacilli</taxon>
        <taxon>Bacillales</taxon>
        <taxon>Bacillaceae</taxon>
        <taxon>Bacillus</taxon>
    </lineage>
</organism>
<dbReference type="Proteomes" id="UP000595038">
    <property type="component" value="Chromosome"/>
</dbReference>
<evidence type="ECO:0000313" key="3">
    <source>
        <dbReference type="Proteomes" id="UP000435910"/>
    </source>
</evidence>
<gene>
    <name evidence="2" type="ORF">CHCC16736_3791</name>
    <name evidence="1" type="ORF">I6G80_16410</name>
</gene>
<name>A0A8B5Y7S9_BACLI</name>
<evidence type="ECO:0000313" key="2">
    <source>
        <dbReference type="EMBL" id="TWL22322.1"/>
    </source>
</evidence>
<dbReference type="RefSeq" id="WP_016885439.1">
    <property type="nucleotide sequence ID" value="NZ_CALYMG010000005.1"/>
</dbReference>
<accession>A0A8B5Y7S9</accession>
<evidence type="ECO:0000313" key="1">
    <source>
        <dbReference type="EMBL" id="QPR71407.1"/>
    </source>
</evidence>
<dbReference type="Proteomes" id="UP000435910">
    <property type="component" value="Unassembled WGS sequence"/>
</dbReference>
<protein>
    <submittedName>
        <fullName evidence="2">Uncharacterized protein</fullName>
    </submittedName>
</protein>
<dbReference type="EMBL" id="CP065647">
    <property type="protein sequence ID" value="QPR71407.1"/>
    <property type="molecule type" value="Genomic_DNA"/>
</dbReference>
<proteinExistence type="predicted"/>
<dbReference type="AlphaFoldDB" id="A0A8B5Y7S9"/>
<evidence type="ECO:0000313" key="4">
    <source>
        <dbReference type="Proteomes" id="UP000595038"/>
    </source>
</evidence>
<reference evidence="1 4" key="2">
    <citation type="submission" date="2020-12" db="EMBL/GenBank/DDBJ databases">
        <title>FDA dAtabase for Regulatory Grade micrObial Sequences (FDA-ARGOS): Supporting development and validation of Infectious Disease Dx tests.</title>
        <authorList>
            <person name="Nelson B."/>
            <person name="Plummer A."/>
            <person name="Tallon L."/>
            <person name="Sadzewicz L."/>
            <person name="Zhao X."/>
            <person name="Boylan J."/>
            <person name="Ott S."/>
            <person name="Bowen H."/>
            <person name="Vavikolanu K."/>
            <person name="Mehta A."/>
            <person name="Aluvathingal J."/>
            <person name="Nadendla S."/>
            <person name="Myers T."/>
            <person name="Yan Y."/>
            <person name="Sichtig H."/>
        </authorList>
    </citation>
    <scope>NUCLEOTIDE SEQUENCE [LARGE SCALE GENOMIC DNA]</scope>
    <source>
        <strain evidence="1 4">FDAARGOS_923</strain>
    </source>
</reference>
<reference evidence="2 3" key="1">
    <citation type="submission" date="2019-06" db="EMBL/GenBank/DDBJ databases">
        <title>Genome sequence analysis of &gt;100 Bacillus licheniformis strains suggests intrinsic resistance to this species.</title>
        <authorList>
            <person name="Wels M."/>
            <person name="Siezen R.J."/>
            <person name="Johansen E."/>
            <person name="Stuer-Lauridsen B."/>
            <person name="Bjerre K."/>
            <person name="Nielsen B.K.K."/>
        </authorList>
    </citation>
    <scope>NUCLEOTIDE SEQUENCE [LARGE SCALE GENOMIC DNA]</scope>
    <source>
        <strain evidence="2 3">BAC-16736</strain>
    </source>
</reference>
<sequence>MAYQGMKNTEVKVNFVIETDDDNITETKDTFLLIKMKQARTMLACFKSVRVSLKHRIIQA</sequence>
<dbReference type="EMBL" id="NILC01000029">
    <property type="protein sequence ID" value="TWL22322.1"/>
    <property type="molecule type" value="Genomic_DNA"/>
</dbReference>